<evidence type="ECO:0000313" key="1">
    <source>
        <dbReference type="EMBL" id="QJA59721.1"/>
    </source>
</evidence>
<dbReference type="EMBL" id="MT141381">
    <property type="protein sequence ID" value="QJA59721.1"/>
    <property type="molecule type" value="Genomic_DNA"/>
</dbReference>
<dbReference type="AlphaFoldDB" id="A0A6M3IR29"/>
<accession>A0A6M3IR29</accession>
<protein>
    <submittedName>
        <fullName evidence="1">Uncharacterized protein</fullName>
    </submittedName>
</protein>
<name>A0A6M3IR29_9ZZZZ</name>
<evidence type="ECO:0000313" key="2">
    <source>
        <dbReference type="EMBL" id="QJA76533.1"/>
    </source>
</evidence>
<dbReference type="EMBL" id="MT142230">
    <property type="protein sequence ID" value="QJA76533.1"/>
    <property type="molecule type" value="Genomic_DNA"/>
</dbReference>
<organism evidence="1">
    <name type="scientific">viral metagenome</name>
    <dbReference type="NCBI Taxonomy" id="1070528"/>
    <lineage>
        <taxon>unclassified sequences</taxon>
        <taxon>metagenomes</taxon>
        <taxon>organismal metagenomes</taxon>
    </lineage>
</organism>
<sequence length="65" mass="7498">MDLKLEIETNTKEFKELQMAQAQLTQQLNDINQRMIKCVGKDELLQKLSQENGHSKEAIPVKAEK</sequence>
<reference evidence="1" key="1">
    <citation type="submission" date="2020-03" db="EMBL/GenBank/DDBJ databases">
        <title>The deep terrestrial virosphere.</title>
        <authorList>
            <person name="Holmfeldt K."/>
            <person name="Nilsson E."/>
            <person name="Simone D."/>
            <person name="Lopez-Fernandez M."/>
            <person name="Wu X."/>
            <person name="de Brujin I."/>
            <person name="Lundin D."/>
            <person name="Andersson A."/>
            <person name="Bertilsson S."/>
            <person name="Dopson M."/>
        </authorList>
    </citation>
    <scope>NUCLEOTIDE SEQUENCE</scope>
    <source>
        <strain evidence="2">MM415A01489</strain>
        <strain evidence="1">MM415B01245</strain>
    </source>
</reference>
<proteinExistence type="predicted"/>
<gene>
    <name evidence="2" type="ORF">MM415A01489_0011</name>
    <name evidence="1" type="ORF">MM415B01245_0033</name>
</gene>